<dbReference type="GO" id="GO:0004322">
    <property type="term" value="F:ferroxidase activity"/>
    <property type="evidence" value="ECO:0007669"/>
    <property type="project" value="TreeGrafter"/>
</dbReference>
<dbReference type="SUPFAM" id="SSF49503">
    <property type="entry name" value="Cupredoxins"/>
    <property type="match status" value="3"/>
</dbReference>
<dbReference type="CDD" id="cd13851">
    <property type="entry name" value="CuRO_1_Fet3p"/>
    <property type="match status" value="1"/>
</dbReference>
<feature type="domain" description="Plastocyanin-like" evidence="9">
    <location>
        <begin position="268"/>
        <end position="389"/>
    </location>
</feature>
<evidence type="ECO:0000259" key="10">
    <source>
        <dbReference type="Pfam" id="PF07731"/>
    </source>
</evidence>
<dbReference type="EMBL" id="JAEUBE010000084">
    <property type="protein sequence ID" value="KAH3671003.1"/>
    <property type="molecule type" value="Genomic_DNA"/>
</dbReference>
<keyword evidence="5" id="KW-0732">Signal</keyword>
<dbReference type="InterPro" id="IPR044130">
    <property type="entry name" value="CuRO_2_Fet3-like"/>
</dbReference>
<evidence type="ECO:0000256" key="1">
    <source>
        <dbReference type="ARBA" id="ARBA00001935"/>
    </source>
</evidence>
<dbReference type="CDD" id="cd13899">
    <property type="entry name" value="CuRO_3_Fet3p"/>
    <property type="match status" value="1"/>
</dbReference>
<dbReference type="GO" id="GO:0033215">
    <property type="term" value="P:reductive iron assimilation"/>
    <property type="evidence" value="ECO:0007669"/>
    <property type="project" value="TreeGrafter"/>
</dbReference>
<feature type="domain" description="Plastocyanin-like" evidence="10">
    <location>
        <begin position="478"/>
        <end position="614"/>
    </location>
</feature>
<keyword evidence="3" id="KW-0406">Ion transport</keyword>
<comment type="caution">
    <text evidence="12">The sequence shown here is derived from an EMBL/GenBank/DDBJ whole genome shotgun (WGS) entry which is preliminary data.</text>
</comment>
<feature type="non-terminal residue" evidence="12">
    <location>
        <position position="1"/>
    </location>
</feature>
<keyword evidence="3" id="KW-0408">Iron</keyword>
<dbReference type="InterPro" id="IPR011707">
    <property type="entry name" value="Cu-oxidase-like_N"/>
</dbReference>
<dbReference type="PANTHER" id="PTHR11709:SF361">
    <property type="entry name" value="IRON TRANSPORT MULTICOPPER OXIDASE FET3"/>
    <property type="match status" value="1"/>
</dbReference>
<evidence type="ECO:0000259" key="11">
    <source>
        <dbReference type="Pfam" id="PF07732"/>
    </source>
</evidence>
<feature type="compositionally biased region" description="Polar residues" evidence="8">
    <location>
        <begin position="1"/>
        <end position="10"/>
    </location>
</feature>
<dbReference type="Pfam" id="PF00394">
    <property type="entry name" value="Cu-oxidase"/>
    <property type="match status" value="1"/>
</dbReference>
<dbReference type="InterPro" id="IPR045087">
    <property type="entry name" value="Cu-oxidase_fam"/>
</dbReference>
<dbReference type="PROSITE" id="PS00079">
    <property type="entry name" value="MULTICOPPER_OXIDASE1"/>
    <property type="match status" value="2"/>
</dbReference>
<keyword evidence="3" id="KW-0813">Transport</keyword>
<dbReference type="Pfam" id="PF07731">
    <property type="entry name" value="Cu-oxidase_2"/>
    <property type="match status" value="1"/>
</dbReference>
<dbReference type="GO" id="GO:0010106">
    <property type="term" value="P:cellular response to iron ion starvation"/>
    <property type="evidence" value="ECO:0007669"/>
    <property type="project" value="TreeGrafter"/>
</dbReference>
<keyword evidence="13" id="KW-1185">Reference proteome</keyword>
<reference evidence="12" key="1">
    <citation type="journal article" date="2021" name="Open Biol.">
        <title>Shared evolutionary footprints suggest mitochondrial oxidative damage underlies multiple complex I losses in fungi.</title>
        <authorList>
            <person name="Schikora-Tamarit M.A."/>
            <person name="Marcet-Houben M."/>
            <person name="Nosek J."/>
            <person name="Gabaldon T."/>
        </authorList>
    </citation>
    <scope>NUCLEOTIDE SEQUENCE</scope>
    <source>
        <strain evidence="12">CBS6075</strain>
    </source>
</reference>
<dbReference type="OrthoDB" id="2121828at2759"/>
<evidence type="ECO:0000313" key="12">
    <source>
        <dbReference type="EMBL" id="KAH3671003.1"/>
    </source>
</evidence>
<dbReference type="FunFam" id="2.60.40.420:FF:000024">
    <property type="entry name" value="FET5p Multicopper oxidase"/>
    <property type="match status" value="1"/>
</dbReference>
<dbReference type="PANTHER" id="PTHR11709">
    <property type="entry name" value="MULTI-COPPER OXIDASE"/>
    <property type="match status" value="1"/>
</dbReference>
<protein>
    <recommendedName>
        <fullName evidence="14">Laccase</fullName>
    </recommendedName>
</protein>
<dbReference type="InterPro" id="IPR008972">
    <property type="entry name" value="Cupredoxin"/>
</dbReference>
<dbReference type="CDD" id="cd13877">
    <property type="entry name" value="CuRO_2_Fet3p_like"/>
    <property type="match status" value="1"/>
</dbReference>
<keyword evidence="7" id="KW-0186">Copper</keyword>
<feature type="domain" description="Plastocyanin-like" evidence="11">
    <location>
        <begin position="143"/>
        <end position="258"/>
    </location>
</feature>
<dbReference type="GO" id="GO:0033573">
    <property type="term" value="C:high-affinity iron permease complex"/>
    <property type="evidence" value="ECO:0007669"/>
    <property type="project" value="TreeGrafter"/>
</dbReference>
<evidence type="ECO:0008006" key="14">
    <source>
        <dbReference type="Google" id="ProtNLM"/>
    </source>
</evidence>
<reference evidence="12" key="2">
    <citation type="submission" date="2021-01" db="EMBL/GenBank/DDBJ databases">
        <authorList>
            <person name="Schikora-Tamarit M.A."/>
        </authorList>
    </citation>
    <scope>NUCLEOTIDE SEQUENCE</scope>
    <source>
        <strain evidence="12">CBS6075</strain>
    </source>
</reference>
<evidence type="ECO:0000313" key="13">
    <source>
        <dbReference type="Proteomes" id="UP000769157"/>
    </source>
</evidence>
<gene>
    <name evidence="12" type="ORF">OGAPHI_000714</name>
</gene>
<dbReference type="GO" id="GO:0005507">
    <property type="term" value="F:copper ion binding"/>
    <property type="evidence" value="ECO:0007669"/>
    <property type="project" value="InterPro"/>
</dbReference>
<dbReference type="GeneID" id="70232682"/>
<name>A0A9P8PEX9_9ASCO</name>
<dbReference type="InterPro" id="IPR002355">
    <property type="entry name" value="Cu_oxidase_Cu_BS"/>
</dbReference>
<comment type="similarity">
    <text evidence="2">Belongs to the multicopper oxidase family.</text>
</comment>
<evidence type="ECO:0000256" key="7">
    <source>
        <dbReference type="ARBA" id="ARBA00023008"/>
    </source>
</evidence>
<evidence type="ECO:0000256" key="5">
    <source>
        <dbReference type="ARBA" id="ARBA00022729"/>
    </source>
</evidence>
<dbReference type="RefSeq" id="XP_046064371.1">
    <property type="nucleotide sequence ID" value="XM_046208515.1"/>
</dbReference>
<dbReference type="InterPro" id="IPR011706">
    <property type="entry name" value="Cu-oxidase_C"/>
</dbReference>
<evidence type="ECO:0000256" key="6">
    <source>
        <dbReference type="ARBA" id="ARBA00023002"/>
    </source>
</evidence>
<dbReference type="InterPro" id="IPR033138">
    <property type="entry name" value="Cu_oxidase_CS"/>
</dbReference>
<keyword evidence="6" id="KW-0560">Oxidoreductase</keyword>
<dbReference type="Proteomes" id="UP000769157">
    <property type="component" value="Unassembled WGS sequence"/>
</dbReference>
<evidence type="ECO:0000256" key="3">
    <source>
        <dbReference type="ARBA" id="ARBA00022496"/>
    </source>
</evidence>
<dbReference type="Gene3D" id="2.60.40.420">
    <property type="entry name" value="Cupredoxins - blue copper proteins"/>
    <property type="match status" value="3"/>
</dbReference>
<accession>A0A9P8PEX9</accession>
<dbReference type="PROSITE" id="PS00080">
    <property type="entry name" value="MULTICOPPER_OXIDASE2"/>
    <property type="match status" value="1"/>
</dbReference>
<feature type="region of interest" description="Disordered" evidence="8">
    <location>
        <begin position="1"/>
        <end position="33"/>
    </location>
</feature>
<dbReference type="AlphaFoldDB" id="A0A9P8PEX9"/>
<organism evidence="12 13">
    <name type="scientific">Ogataea philodendri</name>
    <dbReference type="NCBI Taxonomy" id="1378263"/>
    <lineage>
        <taxon>Eukaryota</taxon>
        <taxon>Fungi</taxon>
        <taxon>Dikarya</taxon>
        <taxon>Ascomycota</taxon>
        <taxon>Saccharomycotina</taxon>
        <taxon>Pichiomycetes</taxon>
        <taxon>Pichiales</taxon>
        <taxon>Pichiaceae</taxon>
        <taxon>Ogataea</taxon>
    </lineage>
</organism>
<keyword evidence="3" id="KW-0410">Iron transport</keyword>
<evidence type="ECO:0000256" key="8">
    <source>
        <dbReference type="SAM" id="MobiDB-lite"/>
    </source>
</evidence>
<proteinExistence type="inferred from homology"/>
<evidence type="ECO:0000259" key="9">
    <source>
        <dbReference type="Pfam" id="PF00394"/>
    </source>
</evidence>
<comment type="cofactor">
    <cofactor evidence="1">
        <name>Cu cation</name>
        <dbReference type="ChEBI" id="CHEBI:23378"/>
    </cofactor>
</comment>
<keyword evidence="4" id="KW-0479">Metal-binding</keyword>
<dbReference type="InterPro" id="IPR001117">
    <property type="entry name" value="Cu-oxidase_2nd"/>
</dbReference>
<evidence type="ECO:0000256" key="2">
    <source>
        <dbReference type="ARBA" id="ARBA00010609"/>
    </source>
</evidence>
<sequence length="669" mass="74759">MEIAPETSSAIPPVMTSLESPKDERPAVRANGTVNPSLSPMIKSLITRGSVLPSSQPNGRPLSLSEENVCVLVGVDGCASGSLSESAPPETSLVDRPHKLAERSKHFLHLESAFVMNFLLFLTLLAFTACQAAAKTHEFYFKTQWTTANPDGVFERKIISFNGSWPLPTLEVNRGDRVKLHLINGLDVSTSLHFHGLFQQDSPHMDGPVAVTQCPIPPGETFVYDFVVDQAGTYWYHSHSGSQYSDGLRGLFIVRDKKAESNYSFDEQITLSLSDWYHDSSDVLINKQLSLYNPTGAEPIPQNSLFNDTKNVTWTVEPETTYLLRIANVGIMTSQFLFFEDHDVQIVEVDGVFVEPATASMLYLAVGQRMSVLLTTKSSAKRNFAIVHALDTAMLDVVPDDLQIVSVNQLAYNTALPPAKLKEEWLDIDSYEPFDDFQLRPFDKMPLLPDPDHQIEVVLHMENLGDGVNYAFFNNHTYVAPKVPTLLTALTAPQELAVNSKIYGSNTNSFVLSYGEVVELVVNNEDDNKHPFHLHGHDFQVIVRSDEYDDPHHFDPDSQTEYPEVPVRRDTMMVNGNGNMVLRFQATNPGVWFFHCHLDFHLEQGLALTLIEAPVELQEKYETLELPEDFLHICDASHVPTKGNAAANKKDWLDLHGENVQPDPLPEGF</sequence>
<evidence type="ECO:0000256" key="4">
    <source>
        <dbReference type="ARBA" id="ARBA00022723"/>
    </source>
</evidence>
<dbReference type="Pfam" id="PF07732">
    <property type="entry name" value="Cu-oxidase_3"/>
    <property type="match status" value="1"/>
</dbReference>